<dbReference type="InterPro" id="IPR017871">
    <property type="entry name" value="ABC_transporter-like_CS"/>
</dbReference>
<feature type="transmembrane region" description="Helical" evidence="9">
    <location>
        <begin position="24"/>
        <end position="45"/>
    </location>
</feature>
<evidence type="ECO:0000256" key="8">
    <source>
        <dbReference type="SAM" id="MobiDB-lite"/>
    </source>
</evidence>
<keyword evidence="2" id="KW-0813">Transport</keyword>
<dbReference type="InterPro" id="IPR027417">
    <property type="entry name" value="P-loop_NTPase"/>
</dbReference>
<evidence type="ECO:0000259" key="10">
    <source>
        <dbReference type="PROSITE" id="PS50893"/>
    </source>
</evidence>
<evidence type="ECO:0000256" key="6">
    <source>
        <dbReference type="ARBA" id="ARBA00022989"/>
    </source>
</evidence>
<name>A0AAD2PY22_9STRA</name>
<dbReference type="CDD" id="cd18572">
    <property type="entry name" value="ABC_6TM_TAP"/>
    <property type="match status" value="1"/>
</dbReference>
<evidence type="ECO:0000256" key="5">
    <source>
        <dbReference type="ARBA" id="ARBA00022840"/>
    </source>
</evidence>
<feature type="transmembrane region" description="Helical" evidence="9">
    <location>
        <begin position="275"/>
        <end position="295"/>
    </location>
</feature>
<dbReference type="GO" id="GO:0005524">
    <property type="term" value="F:ATP binding"/>
    <property type="evidence" value="ECO:0007669"/>
    <property type="project" value="UniProtKB-KW"/>
</dbReference>
<dbReference type="PROSITE" id="PS00211">
    <property type="entry name" value="ABC_TRANSPORTER_1"/>
    <property type="match status" value="1"/>
</dbReference>
<feature type="domain" description="ABC transmembrane type-1" evidence="11">
    <location>
        <begin position="279"/>
        <end position="575"/>
    </location>
</feature>
<dbReference type="GO" id="GO:0005743">
    <property type="term" value="C:mitochondrial inner membrane"/>
    <property type="evidence" value="ECO:0007669"/>
    <property type="project" value="UniProtKB-SubCell"/>
</dbReference>
<evidence type="ECO:0000256" key="2">
    <source>
        <dbReference type="ARBA" id="ARBA00022448"/>
    </source>
</evidence>
<dbReference type="InterPro" id="IPR003593">
    <property type="entry name" value="AAA+_ATPase"/>
</dbReference>
<dbReference type="SUPFAM" id="SSF90123">
    <property type="entry name" value="ABC transporter transmembrane region"/>
    <property type="match status" value="1"/>
</dbReference>
<keyword evidence="4" id="KW-0547">Nucleotide-binding</keyword>
<evidence type="ECO:0008006" key="14">
    <source>
        <dbReference type="Google" id="ProtNLM"/>
    </source>
</evidence>
<dbReference type="GO" id="GO:0015421">
    <property type="term" value="F:ABC-type oligopeptide transporter activity"/>
    <property type="evidence" value="ECO:0007669"/>
    <property type="project" value="TreeGrafter"/>
</dbReference>
<dbReference type="PROSITE" id="PS50893">
    <property type="entry name" value="ABC_TRANSPORTER_2"/>
    <property type="match status" value="1"/>
</dbReference>
<dbReference type="EMBL" id="CAKOGP040002424">
    <property type="protein sequence ID" value="CAJ1969666.1"/>
    <property type="molecule type" value="Genomic_DNA"/>
</dbReference>
<proteinExistence type="predicted"/>
<comment type="caution">
    <text evidence="12">The sequence shown here is derived from an EMBL/GenBank/DDBJ whole genome shotgun (WGS) entry which is preliminary data.</text>
</comment>
<feature type="transmembrane region" description="Helical" evidence="9">
    <location>
        <begin position="65"/>
        <end position="87"/>
    </location>
</feature>
<dbReference type="InterPro" id="IPR039421">
    <property type="entry name" value="Type_1_exporter"/>
</dbReference>
<dbReference type="InterPro" id="IPR036640">
    <property type="entry name" value="ABC1_TM_sf"/>
</dbReference>
<feature type="transmembrane region" description="Helical" evidence="9">
    <location>
        <begin position="335"/>
        <end position="358"/>
    </location>
</feature>
<evidence type="ECO:0000313" key="12">
    <source>
        <dbReference type="EMBL" id="CAJ1969666.1"/>
    </source>
</evidence>
<dbReference type="Gene3D" id="1.20.1560.10">
    <property type="entry name" value="ABC transporter type 1, transmembrane domain"/>
    <property type="match status" value="1"/>
</dbReference>
<evidence type="ECO:0000256" key="1">
    <source>
        <dbReference type="ARBA" id="ARBA00004448"/>
    </source>
</evidence>
<keyword evidence="13" id="KW-1185">Reference proteome</keyword>
<sequence>MASSGGETEMNDSSKEEKTITRKFWLFFLFLLVDLGSSIILMTPLIPRIYRLEGTSNVFKLPESIIDLGILSAARFAFAMIAFLYSFSAAEVRPEYPFDLYKPNGDKKSSSELEQESLEQSFLSWCRNYVFRASFPCEFVSLITGVLCIVKCLVRLNLEVGTLVDAENLHPLMWSAITAAAVFSATEASFLDSICCSLAKLGEIRRKRGDSSLLERAASSLSEPLLSGADEEVPESLETSSQQDDENERGVSDIAADANYKAQWSDLVSLCKPDLHLILAAFVFLLLAAGAQIYIPKCTGLILDGLSHEFSGDTTDADRHKKMSDVPGFTENVKLLIIFSILGGVFSGLRGSIFTVVGGRANVRLRTKLMDSLLVQDIGFFDTTKTGDITSRLSSDTTLVGDQVTLNVNVFLRSLVQAIGVLIFMFRLSWQLSILAFISVPAITILSKWYGMFIRSLTKVMQTKLADGNSLSEAAISSMPTVRAFDAATTEFKEFEECMQHYLDLNMKSAIAYSGYATVSTSLPQLVTALVVFYGGLLVRNGDLTSGELVSFLLYLQSLSDAFASIGYIFSSLTQAVGAADKVFELMNRKPQLKSEYHKPCMHSAVTLVSKTRKTGLDPETCQGDIVLDNVEMYYPARPKRRILNGLSLRVQPGKIAALVGQSGGGKSSVISLVQHLYEQSKGKVMIDGKEVHELSPRWLSRNISIVSQEPTLFGRSIKRNIIYGLEGTHLEPSDEEIVRVAKLANAHDFIEKMPQKYDTEVGERGVQLSGGQKQRIAIARALIRKPKVLLLDEATSALDAESEHMVQEAIDHMLESGRSGNDSSGMTVLIVAHRLSTVRNADIIFVVKDGQVVEEGNHTELIEKPDSAYAALVQRQMMVQKKLEEK</sequence>
<dbReference type="GO" id="GO:0016887">
    <property type="term" value="F:ATP hydrolysis activity"/>
    <property type="evidence" value="ECO:0007669"/>
    <property type="project" value="InterPro"/>
</dbReference>
<dbReference type="FunFam" id="1.20.1560.10:FF:000215">
    <property type="entry name" value="ABC transporter B family member 4"/>
    <property type="match status" value="1"/>
</dbReference>
<comment type="subcellular location">
    <subcellularLocation>
        <location evidence="1">Mitochondrion inner membrane</location>
        <topology evidence="1">Multi-pass membrane protein</topology>
    </subcellularLocation>
</comment>
<accession>A0AAD2PY22</accession>
<gene>
    <name evidence="12" type="ORF">CYCCA115_LOCUS23829</name>
</gene>
<feature type="region of interest" description="Disordered" evidence="8">
    <location>
        <begin position="224"/>
        <end position="250"/>
    </location>
</feature>
<evidence type="ECO:0000259" key="11">
    <source>
        <dbReference type="PROSITE" id="PS50929"/>
    </source>
</evidence>
<dbReference type="SUPFAM" id="SSF52540">
    <property type="entry name" value="P-loop containing nucleoside triphosphate hydrolases"/>
    <property type="match status" value="1"/>
</dbReference>
<feature type="domain" description="ABC transporter" evidence="10">
    <location>
        <begin position="626"/>
        <end position="875"/>
    </location>
</feature>
<protein>
    <recommendedName>
        <fullName evidence="14">ATP-dependent transporter ycf16</fullName>
    </recommendedName>
</protein>
<evidence type="ECO:0000256" key="9">
    <source>
        <dbReference type="SAM" id="Phobius"/>
    </source>
</evidence>
<reference evidence="12" key="1">
    <citation type="submission" date="2023-08" db="EMBL/GenBank/DDBJ databases">
        <authorList>
            <person name="Audoor S."/>
            <person name="Bilcke G."/>
        </authorList>
    </citation>
    <scope>NUCLEOTIDE SEQUENCE</scope>
</reference>
<dbReference type="Proteomes" id="UP001295423">
    <property type="component" value="Unassembled WGS sequence"/>
</dbReference>
<evidence type="ECO:0000256" key="7">
    <source>
        <dbReference type="ARBA" id="ARBA00023136"/>
    </source>
</evidence>
<keyword evidence="7 9" id="KW-0472">Membrane</keyword>
<dbReference type="InterPro" id="IPR003439">
    <property type="entry name" value="ABC_transporter-like_ATP-bd"/>
</dbReference>
<organism evidence="12 13">
    <name type="scientific">Cylindrotheca closterium</name>
    <dbReference type="NCBI Taxonomy" id="2856"/>
    <lineage>
        <taxon>Eukaryota</taxon>
        <taxon>Sar</taxon>
        <taxon>Stramenopiles</taxon>
        <taxon>Ochrophyta</taxon>
        <taxon>Bacillariophyta</taxon>
        <taxon>Bacillariophyceae</taxon>
        <taxon>Bacillariophycidae</taxon>
        <taxon>Bacillariales</taxon>
        <taxon>Bacillariaceae</taxon>
        <taxon>Cylindrotheca</taxon>
    </lineage>
</organism>
<evidence type="ECO:0000256" key="3">
    <source>
        <dbReference type="ARBA" id="ARBA00022692"/>
    </source>
</evidence>
<dbReference type="PANTHER" id="PTHR43394:SF19">
    <property type="entry name" value="ABC TRANSPORTER B FAMILY"/>
    <property type="match status" value="1"/>
</dbReference>
<dbReference type="Pfam" id="PF00005">
    <property type="entry name" value="ABC_tran"/>
    <property type="match status" value="1"/>
</dbReference>
<keyword evidence="5" id="KW-0067">ATP-binding</keyword>
<dbReference type="PANTHER" id="PTHR43394">
    <property type="entry name" value="ATP-DEPENDENT PERMEASE MDL1, MITOCHONDRIAL"/>
    <property type="match status" value="1"/>
</dbReference>
<dbReference type="CDD" id="cd03249">
    <property type="entry name" value="ABC_MTABC3_MDL1_MDL2"/>
    <property type="match status" value="1"/>
</dbReference>
<keyword evidence="6 9" id="KW-1133">Transmembrane helix</keyword>
<dbReference type="Pfam" id="PF00664">
    <property type="entry name" value="ABC_membrane"/>
    <property type="match status" value="1"/>
</dbReference>
<dbReference type="InterPro" id="IPR011527">
    <property type="entry name" value="ABC1_TM_dom"/>
</dbReference>
<feature type="transmembrane region" description="Helical" evidence="9">
    <location>
        <begin position="434"/>
        <end position="454"/>
    </location>
</feature>
<dbReference type="SMART" id="SM00382">
    <property type="entry name" value="AAA"/>
    <property type="match status" value="1"/>
</dbReference>
<dbReference type="PROSITE" id="PS50929">
    <property type="entry name" value="ABC_TM1F"/>
    <property type="match status" value="1"/>
</dbReference>
<dbReference type="AlphaFoldDB" id="A0AAD2PY22"/>
<evidence type="ECO:0000256" key="4">
    <source>
        <dbReference type="ARBA" id="ARBA00022741"/>
    </source>
</evidence>
<feature type="transmembrane region" description="Helical" evidence="9">
    <location>
        <begin position="410"/>
        <end position="428"/>
    </location>
</feature>
<dbReference type="Gene3D" id="3.40.50.300">
    <property type="entry name" value="P-loop containing nucleotide triphosphate hydrolases"/>
    <property type="match status" value="1"/>
</dbReference>
<evidence type="ECO:0000313" key="13">
    <source>
        <dbReference type="Proteomes" id="UP001295423"/>
    </source>
</evidence>
<dbReference type="FunFam" id="3.40.50.300:FF:000403">
    <property type="entry name" value="ATP-binding cassette sub-family B member 8, mitochondrial"/>
    <property type="match status" value="1"/>
</dbReference>
<keyword evidence="3 9" id="KW-0812">Transmembrane</keyword>
<feature type="transmembrane region" description="Helical" evidence="9">
    <location>
        <begin position="510"/>
        <end position="537"/>
    </location>
</feature>